<accession>A0A7W8XA69</accession>
<feature type="region of interest" description="Disordered" evidence="1">
    <location>
        <begin position="1"/>
        <end position="30"/>
    </location>
</feature>
<feature type="compositionally biased region" description="Polar residues" evidence="1">
    <location>
        <begin position="7"/>
        <end position="25"/>
    </location>
</feature>
<evidence type="ECO:0000313" key="3">
    <source>
        <dbReference type="Proteomes" id="UP000585507"/>
    </source>
</evidence>
<name>A0A7W8XA69_9HYPH</name>
<proteinExistence type="predicted"/>
<dbReference type="EMBL" id="JACHBK010000011">
    <property type="protein sequence ID" value="MBB5537919.1"/>
    <property type="molecule type" value="Genomic_DNA"/>
</dbReference>
<sequence length="427" mass="45807">MPIDFQHSLSARTQNAPSENSSHSSPAPELRRIGTLDRLEAIELTSREGQAQVVQLLGIALRGLPRMHNDGAFGHTLRAVKDGSHSSERLEGDSLRYAAIVALGLSYADEGIQQQILNGSTASELAHACAARAETSADTGAVALAAWAAAEAGRFHAAPLFRKLRLLPASHAPIATVHCAWTLTAALAAEQFGDTQDLTAFAAKRLMSGLSPAGLFPHMLPASVSGRLRAHVGCFADQVYPIQALSRLHMARGDVSALSAAEACAERICALQGAAGQWWWHYDTRDGSVVEGYPVYSVHQHAMAPMALLDLREAGGFDHSGAIAKGLRWLDRHPEVAVPLVVPEKGVIWRKVARREPRKAVRAISAVTTALVPGLHMPALDVLFPPNQVDFECRPYELGWLLYAWLSGEVVTRLAPGSAKATPAKEI</sequence>
<protein>
    <submittedName>
        <fullName evidence="2">Uncharacterized protein</fullName>
    </submittedName>
</protein>
<gene>
    <name evidence="2" type="ORF">GGD55_004640</name>
</gene>
<dbReference type="Proteomes" id="UP000585507">
    <property type="component" value="Unassembled WGS sequence"/>
</dbReference>
<evidence type="ECO:0000313" key="2">
    <source>
        <dbReference type="EMBL" id="MBB5537919.1"/>
    </source>
</evidence>
<dbReference type="RefSeq" id="WP_154663365.1">
    <property type="nucleotide sequence ID" value="NZ_JACHBK010000011.1"/>
</dbReference>
<keyword evidence="3" id="KW-1185">Reference proteome</keyword>
<reference evidence="2 3" key="1">
    <citation type="submission" date="2020-08" db="EMBL/GenBank/DDBJ databases">
        <title>Genomic Encyclopedia of Type Strains, Phase IV (KMG-V): Genome sequencing to study the core and pangenomes of soil and plant-associated prokaryotes.</title>
        <authorList>
            <person name="Whitman W."/>
        </authorList>
    </citation>
    <scope>NUCLEOTIDE SEQUENCE [LARGE SCALE GENOMIC DNA]</scope>
    <source>
        <strain evidence="2 3">SEMIA 4084</strain>
    </source>
</reference>
<organism evidence="2 3">
    <name type="scientific">Rhizobium giardinii</name>
    <dbReference type="NCBI Taxonomy" id="56731"/>
    <lineage>
        <taxon>Bacteria</taxon>
        <taxon>Pseudomonadati</taxon>
        <taxon>Pseudomonadota</taxon>
        <taxon>Alphaproteobacteria</taxon>
        <taxon>Hyphomicrobiales</taxon>
        <taxon>Rhizobiaceae</taxon>
        <taxon>Rhizobium/Agrobacterium group</taxon>
        <taxon>Rhizobium</taxon>
    </lineage>
</organism>
<dbReference type="AlphaFoldDB" id="A0A7W8XA69"/>
<evidence type="ECO:0000256" key="1">
    <source>
        <dbReference type="SAM" id="MobiDB-lite"/>
    </source>
</evidence>
<comment type="caution">
    <text evidence="2">The sequence shown here is derived from an EMBL/GenBank/DDBJ whole genome shotgun (WGS) entry which is preliminary data.</text>
</comment>